<keyword evidence="1" id="KW-0732">Signal</keyword>
<dbReference type="GO" id="GO:0016020">
    <property type="term" value="C:membrane"/>
    <property type="evidence" value="ECO:0007669"/>
    <property type="project" value="InterPro"/>
</dbReference>
<dbReference type="Proteomes" id="UP000624041">
    <property type="component" value="Unassembled WGS sequence"/>
</dbReference>
<sequence length="306" mass="33434">MKWKNFIGVSVLGFALTFSLAACGGEDTPSKDNEADQDATTEETEETVAKEVVAGAPLQDGTYSLYETEIGETGWKVVMEMTVEDGEITSSDFNYENEDGELKTEDEEYQEMMAEESGTGPQDFIPELNDTLVANQNASEVEVVTGATSSSHTFINYAQQLIQAAQSGDTTPIEIENTNELVDGEYSLSEKNIDQTGWRTELTITVEDGKITESDFVYLNEDGELKIDDDEYQEQMADISGTGPQDFIPELNEALVETQDANAVEVVSGATSSSKSFQMYAAQLINAAQKGDTTPIEIDNIVYAEE</sequence>
<dbReference type="Gene3D" id="3.90.1010.20">
    <property type="match status" value="2"/>
</dbReference>
<dbReference type="EMBL" id="BMOS01000020">
    <property type="protein sequence ID" value="GGN61561.1"/>
    <property type="molecule type" value="Genomic_DNA"/>
</dbReference>
<proteinExistence type="predicted"/>
<evidence type="ECO:0000313" key="4">
    <source>
        <dbReference type="Proteomes" id="UP000624041"/>
    </source>
</evidence>
<keyword evidence="4" id="KW-1185">Reference proteome</keyword>
<reference evidence="3" key="2">
    <citation type="submission" date="2020-09" db="EMBL/GenBank/DDBJ databases">
        <authorList>
            <person name="Sun Q."/>
            <person name="Ohkuma M."/>
        </authorList>
    </citation>
    <scope>NUCLEOTIDE SEQUENCE</scope>
    <source>
        <strain evidence="3">JCM 17251</strain>
    </source>
</reference>
<evidence type="ECO:0000256" key="1">
    <source>
        <dbReference type="SAM" id="SignalP"/>
    </source>
</evidence>
<dbReference type="InterPro" id="IPR007329">
    <property type="entry name" value="FMN-bd"/>
</dbReference>
<dbReference type="PROSITE" id="PS51257">
    <property type="entry name" value="PROKAR_LIPOPROTEIN"/>
    <property type="match status" value="1"/>
</dbReference>
<dbReference type="Pfam" id="PF04205">
    <property type="entry name" value="FMN_bind"/>
    <property type="match status" value="2"/>
</dbReference>
<evidence type="ECO:0000259" key="2">
    <source>
        <dbReference type="SMART" id="SM00900"/>
    </source>
</evidence>
<dbReference type="AlphaFoldDB" id="A0A918D3H2"/>
<accession>A0A918D3H2</accession>
<feature type="chain" id="PRO_5038920112" evidence="1">
    <location>
        <begin position="25"/>
        <end position="306"/>
    </location>
</feature>
<protein>
    <submittedName>
        <fullName evidence="3">FMN-binding domain-containing protein</fullName>
    </submittedName>
</protein>
<dbReference type="NCBIfam" id="NF041941">
    <property type="entry name" value="lipo_FMN_PplA"/>
    <property type="match status" value="1"/>
</dbReference>
<comment type="caution">
    <text evidence="3">The sequence shown here is derived from an EMBL/GenBank/DDBJ whole genome shotgun (WGS) entry which is preliminary data.</text>
</comment>
<feature type="signal peptide" evidence="1">
    <location>
        <begin position="1"/>
        <end position="24"/>
    </location>
</feature>
<reference evidence="3" key="1">
    <citation type="journal article" date="2014" name="Int. J. Syst. Evol. Microbiol.">
        <title>Complete genome sequence of Corynebacterium casei LMG S-19264T (=DSM 44701T), isolated from a smear-ripened cheese.</title>
        <authorList>
            <consortium name="US DOE Joint Genome Institute (JGI-PGF)"/>
            <person name="Walter F."/>
            <person name="Albersmeier A."/>
            <person name="Kalinowski J."/>
            <person name="Ruckert C."/>
        </authorList>
    </citation>
    <scope>NUCLEOTIDE SEQUENCE</scope>
    <source>
        <strain evidence="3">JCM 17251</strain>
    </source>
</reference>
<evidence type="ECO:0000313" key="3">
    <source>
        <dbReference type="EMBL" id="GGN61561.1"/>
    </source>
</evidence>
<feature type="domain" description="FMN-binding" evidence="2">
    <location>
        <begin position="197"/>
        <end position="288"/>
    </location>
</feature>
<gene>
    <name evidence="3" type="primary">cad</name>
    <name evidence="3" type="ORF">GCM10007971_26700</name>
</gene>
<dbReference type="GO" id="GO:0010181">
    <property type="term" value="F:FMN binding"/>
    <property type="evidence" value="ECO:0007669"/>
    <property type="project" value="InterPro"/>
</dbReference>
<dbReference type="InterPro" id="IPR049652">
    <property type="entry name" value="PplA-like"/>
</dbReference>
<feature type="domain" description="FMN-binding" evidence="2">
    <location>
        <begin position="74"/>
        <end position="165"/>
    </location>
</feature>
<name>A0A918D3H2_9BACI</name>
<dbReference type="RefSeq" id="WP_188858117.1">
    <property type="nucleotide sequence ID" value="NZ_BMOS01000020.1"/>
</dbReference>
<dbReference type="SMART" id="SM00900">
    <property type="entry name" value="FMN_bind"/>
    <property type="match status" value="2"/>
</dbReference>
<organism evidence="3 4">
    <name type="scientific">Oceanobacillus indicireducens</name>
    <dbReference type="NCBI Taxonomy" id="1004261"/>
    <lineage>
        <taxon>Bacteria</taxon>
        <taxon>Bacillati</taxon>
        <taxon>Bacillota</taxon>
        <taxon>Bacilli</taxon>
        <taxon>Bacillales</taxon>
        <taxon>Bacillaceae</taxon>
        <taxon>Oceanobacillus</taxon>
    </lineage>
</organism>